<dbReference type="InterPro" id="IPR029033">
    <property type="entry name" value="His_PPase_superfam"/>
</dbReference>
<proteinExistence type="predicted"/>
<reference evidence="1" key="1">
    <citation type="submission" date="2015-03" db="EMBL/GenBank/DDBJ databases">
        <title>A transcriptome of Araucaria cunninghamii, an australian fine timber species.</title>
        <authorList>
            <person name="Jing Yi C.J.Y."/>
            <person name="Yin San L.Y.S."/>
            <person name="Abdul Karim S.S."/>
            <person name="Wan Azmi N.N."/>
            <person name="Hercus R.R."/>
            <person name="Croft L.L."/>
        </authorList>
    </citation>
    <scope>NUCLEOTIDE SEQUENCE</scope>
    <source>
        <strain evidence="1">MI0301</strain>
        <tissue evidence="1">Leaf</tissue>
    </source>
</reference>
<protein>
    <recommendedName>
        <fullName evidence="2">Phosphoglycerate mutase-like protein</fullName>
    </recommendedName>
</protein>
<name>A0A0D6QW59_ARACU</name>
<dbReference type="PANTHER" id="PTHR16469:SF27">
    <property type="entry name" value="UBIQUITIN-ASSOCIATED AND SH3 DOMAIN-CONTAINING BA-RELATED"/>
    <property type="match status" value="1"/>
</dbReference>
<dbReference type="PANTHER" id="PTHR16469">
    <property type="entry name" value="UBIQUITIN-ASSOCIATED AND SH3 DOMAIN-CONTAINING BA-RELATED"/>
    <property type="match status" value="1"/>
</dbReference>
<dbReference type="Pfam" id="PF00300">
    <property type="entry name" value="His_Phos_1"/>
    <property type="match status" value="1"/>
</dbReference>
<accession>A0A0D6QW59</accession>
<dbReference type="Gene3D" id="3.40.50.1240">
    <property type="entry name" value="Phosphoglycerate mutase-like"/>
    <property type="match status" value="1"/>
</dbReference>
<dbReference type="AlphaFoldDB" id="A0A0D6QW59"/>
<dbReference type="InterPro" id="IPR051710">
    <property type="entry name" value="Phosphatase_SH3-domain"/>
</dbReference>
<evidence type="ECO:0008006" key="2">
    <source>
        <dbReference type="Google" id="ProtNLM"/>
    </source>
</evidence>
<dbReference type="CDD" id="cd07040">
    <property type="entry name" value="HP"/>
    <property type="match status" value="1"/>
</dbReference>
<evidence type="ECO:0000313" key="1">
    <source>
        <dbReference type="EMBL" id="JAG95822.1"/>
    </source>
</evidence>
<organism evidence="1">
    <name type="scientific">Araucaria cunninghamii</name>
    <name type="common">Hoop pine</name>
    <name type="synonym">Moreton Bay pine</name>
    <dbReference type="NCBI Taxonomy" id="56994"/>
    <lineage>
        <taxon>Eukaryota</taxon>
        <taxon>Viridiplantae</taxon>
        <taxon>Streptophyta</taxon>
        <taxon>Embryophyta</taxon>
        <taxon>Tracheophyta</taxon>
        <taxon>Spermatophyta</taxon>
        <taxon>Pinopsida</taxon>
        <taxon>Pinidae</taxon>
        <taxon>Conifers II</taxon>
        <taxon>Araucariales</taxon>
        <taxon>Araucariaceae</taxon>
        <taxon>Araucaria</taxon>
    </lineage>
</organism>
<dbReference type="SUPFAM" id="SSF53254">
    <property type="entry name" value="Phosphoglycerate mutase-like"/>
    <property type="match status" value="1"/>
</dbReference>
<sequence>MFPAIFSRSETQRASRLLYIVSPKARLQGGPGLETSQLSFSCGFRRFCSMESSSTKNADGCREGAFVQKLFVMRHGERMDNYDPQWIRTALMPWDPPLTDNGKIQAWNAGKRLRMEGANITRVFCSPFLRCVQTTAEVVKGLCATEEYENAPSGKGVAIDPSKVKVSLELGLCEVLNHLAIRIPPSSPDISFTLDRSELEAILPAGTVDHSVEPVLKELPKWEETTEAAHKRYANTFQVLADRFPQENVLCVTHGEGVGVSVSAHKEDIYVYMADYCAFSHAQRTIFSCLTDGVEAGKFEVLTDSGQSGILYHFRGTSRSEDY</sequence>
<dbReference type="SMART" id="SM00855">
    <property type="entry name" value="PGAM"/>
    <property type="match status" value="1"/>
</dbReference>
<dbReference type="InterPro" id="IPR013078">
    <property type="entry name" value="His_Pase_superF_clade-1"/>
</dbReference>
<dbReference type="EMBL" id="GCKF01039429">
    <property type="protein sequence ID" value="JAG95822.1"/>
    <property type="molecule type" value="Transcribed_RNA"/>
</dbReference>